<accession>A0ABX8MKD8</accession>
<name>A0ABX8MKD8_9PSED</name>
<dbReference type="Pfam" id="PF09498">
    <property type="entry name" value="DUF2388"/>
    <property type="match status" value="1"/>
</dbReference>
<dbReference type="InterPro" id="IPR012661">
    <property type="entry name" value="CHP02448"/>
</dbReference>
<reference evidence="2" key="1">
    <citation type="submission" date="2021-06" db="EMBL/GenBank/DDBJ databases">
        <title>Updating the genus Pseudomonas: Description of 43 new species and partition of the Pseudomonas putida group.</title>
        <authorList>
            <person name="Girard L."/>
            <person name="Lood C."/>
            <person name="Vandamme P."/>
            <person name="Rokni-Zadeh H."/>
            <person name="van Noort V."/>
            <person name="Hofte M."/>
            <person name="Lavigne R."/>
            <person name="De Mot R."/>
        </authorList>
    </citation>
    <scope>NUCLEOTIDE SEQUENCE</scope>
    <source>
        <strain evidence="2">CMR12a</strain>
    </source>
</reference>
<proteinExistence type="predicted"/>
<dbReference type="EMBL" id="CP077074">
    <property type="protein sequence ID" value="QXH38743.1"/>
    <property type="molecule type" value="Genomic_DNA"/>
</dbReference>
<evidence type="ECO:0000313" key="3">
    <source>
        <dbReference type="Proteomes" id="UP000693952"/>
    </source>
</evidence>
<protein>
    <submittedName>
        <fullName evidence="2">DUF2388 domain-containing protein</fullName>
    </submittedName>
</protein>
<evidence type="ECO:0000256" key="1">
    <source>
        <dbReference type="SAM" id="SignalP"/>
    </source>
</evidence>
<sequence>MGSRKALAVILCASMSSQVAAYEIHDPVERTLVITTLAPSFLLVATTGPTTMAMNSLSQSAKTDALAFIGSDGEIRGSQFEQAVRYYHAAYDPPYMSDEQFALAIAASS</sequence>
<evidence type="ECO:0000313" key="2">
    <source>
        <dbReference type="EMBL" id="QXH38743.1"/>
    </source>
</evidence>
<keyword evidence="3" id="KW-1185">Reference proteome</keyword>
<dbReference type="Proteomes" id="UP000693952">
    <property type="component" value="Chromosome"/>
</dbReference>
<feature type="chain" id="PRO_5046012988" evidence="1">
    <location>
        <begin position="22"/>
        <end position="109"/>
    </location>
</feature>
<keyword evidence="1" id="KW-0732">Signal</keyword>
<feature type="signal peptide" evidence="1">
    <location>
        <begin position="1"/>
        <end position="21"/>
    </location>
</feature>
<gene>
    <name evidence="2" type="ORF">KSS89_21065</name>
</gene>
<dbReference type="RefSeq" id="WP_124348010.1">
    <property type="nucleotide sequence ID" value="NZ_CP027706.1"/>
</dbReference>
<organism evidence="2 3">
    <name type="scientific">Pseudomonas sessilinigenes</name>
    <dbReference type="NCBI Taxonomy" id="658629"/>
    <lineage>
        <taxon>Bacteria</taxon>
        <taxon>Pseudomonadati</taxon>
        <taxon>Pseudomonadota</taxon>
        <taxon>Gammaproteobacteria</taxon>
        <taxon>Pseudomonadales</taxon>
        <taxon>Pseudomonadaceae</taxon>
        <taxon>Pseudomonas</taxon>
    </lineage>
</organism>